<keyword evidence="1" id="KW-0472">Membrane</keyword>
<proteinExistence type="predicted"/>
<sequence length="195" mass="20583">VPSGPDHYRTLGVSKDALAGEIRAAHRALARRHHPDLVADPADRARAERRMATINGAWHVLGDPVRRAEYDELRRPPVPRPQSAPEYRSDAFQGVAVSPAVGCALRIGPVVLAVGLLFAILIVTALMTGDGNRPPAFQVGQCVHLHDDGMEVVPCITDSSVIVARGVAGTSCPMGAIAVVLPTRTEQVCVAPSVG</sequence>
<name>A0A381UK43_9ZZZZ</name>
<dbReference type="InterPro" id="IPR036869">
    <property type="entry name" value="J_dom_sf"/>
</dbReference>
<gene>
    <name evidence="3" type="ORF">METZ01_LOCUS81383</name>
</gene>
<dbReference type="SMART" id="SM00271">
    <property type="entry name" value="DnaJ"/>
    <property type="match status" value="1"/>
</dbReference>
<keyword evidence="1" id="KW-1133">Transmembrane helix</keyword>
<evidence type="ECO:0000256" key="1">
    <source>
        <dbReference type="SAM" id="Phobius"/>
    </source>
</evidence>
<dbReference type="PANTHER" id="PTHR24074">
    <property type="entry name" value="CO-CHAPERONE PROTEIN DJLA"/>
    <property type="match status" value="1"/>
</dbReference>
<dbReference type="InterPro" id="IPR050817">
    <property type="entry name" value="DjlA_DnaK_co-chaperone"/>
</dbReference>
<dbReference type="SUPFAM" id="SSF46565">
    <property type="entry name" value="Chaperone J-domain"/>
    <property type="match status" value="1"/>
</dbReference>
<evidence type="ECO:0000313" key="3">
    <source>
        <dbReference type="EMBL" id="SVA28529.1"/>
    </source>
</evidence>
<evidence type="ECO:0000259" key="2">
    <source>
        <dbReference type="PROSITE" id="PS50076"/>
    </source>
</evidence>
<dbReference type="Gene3D" id="1.10.287.110">
    <property type="entry name" value="DnaJ domain"/>
    <property type="match status" value="1"/>
</dbReference>
<keyword evidence="1" id="KW-0812">Transmembrane</keyword>
<dbReference type="Pfam" id="PF00226">
    <property type="entry name" value="DnaJ"/>
    <property type="match status" value="1"/>
</dbReference>
<accession>A0A381UK43</accession>
<feature type="domain" description="J" evidence="2">
    <location>
        <begin position="6"/>
        <end position="74"/>
    </location>
</feature>
<dbReference type="PRINTS" id="PR00625">
    <property type="entry name" value="JDOMAIN"/>
</dbReference>
<feature type="transmembrane region" description="Helical" evidence="1">
    <location>
        <begin position="107"/>
        <end position="127"/>
    </location>
</feature>
<dbReference type="PROSITE" id="PS50076">
    <property type="entry name" value="DNAJ_2"/>
    <property type="match status" value="1"/>
</dbReference>
<dbReference type="AlphaFoldDB" id="A0A381UK43"/>
<protein>
    <recommendedName>
        <fullName evidence="2">J domain-containing protein</fullName>
    </recommendedName>
</protein>
<reference evidence="3" key="1">
    <citation type="submission" date="2018-05" db="EMBL/GenBank/DDBJ databases">
        <authorList>
            <person name="Lanie J.A."/>
            <person name="Ng W.-L."/>
            <person name="Kazmierczak K.M."/>
            <person name="Andrzejewski T.M."/>
            <person name="Davidsen T.M."/>
            <person name="Wayne K.J."/>
            <person name="Tettelin H."/>
            <person name="Glass J.I."/>
            <person name="Rusch D."/>
            <person name="Podicherti R."/>
            <person name="Tsui H.-C.T."/>
            <person name="Winkler M.E."/>
        </authorList>
    </citation>
    <scope>NUCLEOTIDE SEQUENCE</scope>
</reference>
<feature type="non-terminal residue" evidence="3">
    <location>
        <position position="1"/>
    </location>
</feature>
<organism evidence="3">
    <name type="scientific">marine metagenome</name>
    <dbReference type="NCBI Taxonomy" id="408172"/>
    <lineage>
        <taxon>unclassified sequences</taxon>
        <taxon>metagenomes</taxon>
        <taxon>ecological metagenomes</taxon>
    </lineage>
</organism>
<dbReference type="InterPro" id="IPR001623">
    <property type="entry name" value="DnaJ_domain"/>
</dbReference>
<dbReference type="EMBL" id="UINC01006600">
    <property type="protein sequence ID" value="SVA28529.1"/>
    <property type="molecule type" value="Genomic_DNA"/>
</dbReference>